<feature type="region of interest" description="Disordered" evidence="1">
    <location>
        <begin position="182"/>
        <end position="208"/>
    </location>
</feature>
<dbReference type="EMBL" id="JACEFB010000039">
    <property type="protein sequence ID" value="MBA2227975.1"/>
    <property type="molecule type" value="Genomic_DNA"/>
</dbReference>
<comment type="caution">
    <text evidence="2">The sequence shown here is derived from an EMBL/GenBank/DDBJ whole genome shotgun (WGS) entry which is preliminary data.</text>
</comment>
<evidence type="ECO:0000313" key="2">
    <source>
        <dbReference type="EMBL" id="MBA2227975.1"/>
    </source>
</evidence>
<feature type="compositionally biased region" description="Basic residues" evidence="1">
    <location>
        <begin position="182"/>
        <end position="200"/>
    </location>
</feature>
<protein>
    <submittedName>
        <fullName evidence="2">Uncharacterized protein</fullName>
    </submittedName>
</protein>
<evidence type="ECO:0000256" key="1">
    <source>
        <dbReference type="SAM" id="MobiDB-lite"/>
    </source>
</evidence>
<proteinExistence type="predicted"/>
<keyword evidence="3" id="KW-1185">Reference proteome</keyword>
<dbReference type="AlphaFoldDB" id="A0A7V8VH57"/>
<feature type="region of interest" description="Disordered" evidence="1">
    <location>
        <begin position="136"/>
        <end position="156"/>
    </location>
</feature>
<organism evidence="2 3">
    <name type="scientific">Thermogemmata fonticola</name>
    <dbReference type="NCBI Taxonomy" id="2755323"/>
    <lineage>
        <taxon>Bacteria</taxon>
        <taxon>Pseudomonadati</taxon>
        <taxon>Planctomycetota</taxon>
        <taxon>Planctomycetia</taxon>
        <taxon>Gemmatales</taxon>
        <taxon>Gemmataceae</taxon>
        <taxon>Thermogemmata</taxon>
    </lineage>
</organism>
<dbReference type="RefSeq" id="WP_228500114.1">
    <property type="nucleotide sequence ID" value="NZ_JACEFB010000039.1"/>
</dbReference>
<gene>
    <name evidence="2" type="ORF">H0921_17590</name>
</gene>
<sequence length="235" mass="24696">MDCWLDVAEATISQGVRELVCRLNAGSSSFAAAAENLRRAAQLKLSRETLRQVVEQEGRQVLAAQKSGALTPGWSAADCVVTEPAATSTASASTVTAMPANASTANASTVTAMPANASTANASTVTAMPANASTVTATPANASKSSSSASPSKSSASARAKTRVYFGCDGVMVPLVTDAEKRKRRATIKHKRKLRGKKAKPLPPLRPGADQAFKEFKLVVYYDDTRRHRLVEGTQ</sequence>
<dbReference type="Proteomes" id="UP000542342">
    <property type="component" value="Unassembled WGS sequence"/>
</dbReference>
<evidence type="ECO:0000313" key="3">
    <source>
        <dbReference type="Proteomes" id="UP000542342"/>
    </source>
</evidence>
<accession>A0A7V8VH57</accession>
<feature type="non-terminal residue" evidence="2">
    <location>
        <position position="235"/>
    </location>
</feature>
<reference evidence="2 3" key="1">
    <citation type="submission" date="2020-07" db="EMBL/GenBank/DDBJ databases">
        <title>Thermogemmata thermophila gen. nov., sp. nov., a novel moderate thermophilic planctomycete from a Kamchatka hot spring.</title>
        <authorList>
            <person name="Elcheninov A.G."/>
            <person name="Podosokorskaya O.A."/>
            <person name="Kovaleva O.L."/>
            <person name="Novikov A."/>
            <person name="Bonch-Osmolovskaya E.A."/>
            <person name="Toshchakov S.V."/>
            <person name="Kublanov I.V."/>
        </authorList>
    </citation>
    <scope>NUCLEOTIDE SEQUENCE [LARGE SCALE GENOMIC DNA]</scope>
    <source>
        <strain evidence="2 3">2918</strain>
    </source>
</reference>
<name>A0A7V8VH57_9BACT</name>